<dbReference type="Pfam" id="PF01026">
    <property type="entry name" value="TatD_DNase"/>
    <property type="match status" value="1"/>
</dbReference>
<proteinExistence type="predicted"/>
<evidence type="ECO:0000256" key="1">
    <source>
        <dbReference type="ARBA" id="ARBA00022723"/>
    </source>
</evidence>
<dbReference type="PIRSF" id="PIRSF005902">
    <property type="entry name" value="DNase_TatD"/>
    <property type="match status" value="1"/>
</dbReference>
<dbReference type="PANTHER" id="PTHR46124:SF2">
    <property type="entry name" value="D-AMINOACYL-TRNA DEACYLASE"/>
    <property type="match status" value="1"/>
</dbReference>
<name>A0A554JE69_9BACT</name>
<dbReference type="CDD" id="cd01310">
    <property type="entry name" value="TatD_DNAse"/>
    <property type="match status" value="1"/>
</dbReference>
<dbReference type="InterPro" id="IPR001130">
    <property type="entry name" value="TatD-like"/>
</dbReference>
<dbReference type="GO" id="GO:0046872">
    <property type="term" value="F:metal ion binding"/>
    <property type="evidence" value="ECO:0007669"/>
    <property type="project" value="UniProtKB-KW"/>
</dbReference>
<dbReference type="EMBL" id="VMFF01000003">
    <property type="protein sequence ID" value="TSC66578.1"/>
    <property type="molecule type" value="Genomic_DNA"/>
</dbReference>
<gene>
    <name evidence="4" type="ORF">G01um101477_50</name>
</gene>
<dbReference type="FunFam" id="3.20.20.140:FF:000005">
    <property type="entry name" value="TatD family hydrolase"/>
    <property type="match status" value="1"/>
</dbReference>
<evidence type="ECO:0000313" key="4">
    <source>
        <dbReference type="EMBL" id="TSC66578.1"/>
    </source>
</evidence>
<organism evidence="4 5">
    <name type="scientific">Candidatus Doudnabacteria bacterium Gr01-1014_77</name>
    <dbReference type="NCBI Taxonomy" id="2017133"/>
    <lineage>
        <taxon>Bacteria</taxon>
        <taxon>Candidatus Doudnaibacteriota</taxon>
    </lineage>
</organism>
<dbReference type="AlphaFoldDB" id="A0A554JE69"/>
<feature type="binding site" evidence="3">
    <location>
        <position position="147"/>
    </location>
    <ligand>
        <name>a divalent metal cation</name>
        <dbReference type="ChEBI" id="CHEBI:60240"/>
        <label>2</label>
    </ligand>
</feature>
<sequence length="277" mass="31600">MKLYDTHAHVNLAAFKEDREEIITQALQAGVIINNVGTQKDTSKKAVDLTKGRENVYAVIGLHPVHTISQEIDEEESHFISREEHFDYEYYKALAGDPKVVGIGECGLDYYRLPEDKTLEEVKTTQKQAFLEQIRLAKELDKALVIHCRTQNGSVDAYEDILELLKTEKPPRFEIHSFTSNWDMAQRFLELGGYIGLNGIITFDKSGVLKEVIKNCPLERIVLETDAPYLAPPPYRGKRNQPEYVQYVAQYIAEVKGLSFEEVCEKTTLNAKTLFKI</sequence>
<dbReference type="NCBIfam" id="TIGR00010">
    <property type="entry name" value="YchF/TatD family DNA exonuclease"/>
    <property type="match status" value="1"/>
</dbReference>
<feature type="binding site" evidence="3">
    <location>
        <position position="9"/>
    </location>
    <ligand>
        <name>a divalent metal cation</name>
        <dbReference type="ChEBI" id="CHEBI:60240"/>
        <label>1</label>
    </ligand>
</feature>
<feature type="binding site" evidence="3">
    <location>
        <position position="226"/>
    </location>
    <ligand>
        <name>a divalent metal cation</name>
        <dbReference type="ChEBI" id="CHEBI:60240"/>
        <label>1</label>
    </ligand>
</feature>
<evidence type="ECO:0000313" key="5">
    <source>
        <dbReference type="Proteomes" id="UP000319613"/>
    </source>
</evidence>
<reference evidence="4 5" key="1">
    <citation type="submission" date="2017-07" db="EMBL/GenBank/DDBJ databases">
        <title>Mechanisms for carbon and nitrogen cycling indicate functional differentiation within the Candidate Phyla Radiation.</title>
        <authorList>
            <person name="Danczak R.E."/>
            <person name="Johnston M.D."/>
            <person name="Kenah C."/>
            <person name="Slattery M."/>
            <person name="Wrighton K.C."/>
            <person name="Wilkins M.J."/>
        </authorList>
    </citation>
    <scope>NUCLEOTIDE SEQUENCE [LARGE SCALE GENOMIC DNA]</scope>
    <source>
        <strain evidence="4">Gr01-1014_77</strain>
    </source>
</reference>
<dbReference type="GO" id="GO:0016788">
    <property type="term" value="F:hydrolase activity, acting on ester bonds"/>
    <property type="evidence" value="ECO:0007669"/>
    <property type="project" value="InterPro"/>
</dbReference>
<keyword evidence="2" id="KW-0378">Hydrolase</keyword>
<dbReference type="SUPFAM" id="SSF51556">
    <property type="entry name" value="Metallo-dependent hydrolases"/>
    <property type="match status" value="1"/>
</dbReference>
<evidence type="ECO:0000256" key="3">
    <source>
        <dbReference type="PIRSR" id="PIRSR005902-1"/>
    </source>
</evidence>
<feature type="binding site" evidence="3">
    <location>
        <position position="7"/>
    </location>
    <ligand>
        <name>a divalent metal cation</name>
        <dbReference type="ChEBI" id="CHEBI:60240"/>
        <label>1</label>
    </ligand>
</feature>
<keyword evidence="1 3" id="KW-0479">Metal-binding</keyword>
<protein>
    <submittedName>
        <fullName evidence="4">TatD DNase family protein</fullName>
    </submittedName>
</protein>
<dbReference type="GO" id="GO:0004536">
    <property type="term" value="F:DNA nuclease activity"/>
    <property type="evidence" value="ECO:0007669"/>
    <property type="project" value="InterPro"/>
</dbReference>
<dbReference type="InterPro" id="IPR015991">
    <property type="entry name" value="TatD/YcfH-like"/>
</dbReference>
<feature type="binding site" evidence="3">
    <location>
        <position position="105"/>
    </location>
    <ligand>
        <name>a divalent metal cation</name>
        <dbReference type="ChEBI" id="CHEBI:60240"/>
        <label>1</label>
    </ligand>
</feature>
<dbReference type="Gene3D" id="3.20.20.140">
    <property type="entry name" value="Metal-dependent hydrolases"/>
    <property type="match status" value="1"/>
</dbReference>
<accession>A0A554JE69</accession>
<dbReference type="PANTHER" id="PTHR46124">
    <property type="entry name" value="D-AMINOACYL-TRNA DEACYLASE"/>
    <property type="match status" value="1"/>
</dbReference>
<dbReference type="InterPro" id="IPR032466">
    <property type="entry name" value="Metal_Hydrolase"/>
</dbReference>
<feature type="binding site" evidence="3">
    <location>
        <position position="176"/>
    </location>
    <ligand>
        <name>a divalent metal cation</name>
        <dbReference type="ChEBI" id="CHEBI:60240"/>
        <label>2</label>
    </ligand>
</feature>
<dbReference type="Proteomes" id="UP000319613">
    <property type="component" value="Unassembled WGS sequence"/>
</dbReference>
<comment type="caution">
    <text evidence="4">The sequence shown here is derived from an EMBL/GenBank/DDBJ whole genome shotgun (WGS) entry which is preliminary data.</text>
</comment>
<evidence type="ECO:0000256" key="2">
    <source>
        <dbReference type="ARBA" id="ARBA00022801"/>
    </source>
</evidence>